<proteinExistence type="predicted"/>
<accession>A0A6J7X624</accession>
<dbReference type="EMBL" id="LR798360">
    <property type="protein sequence ID" value="CAB5226290.1"/>
    <property type="molecule type" value="Genomic_DNA"/>
</dbReference>
<evidence type="ECO:0000313" key="1">
    <source>
        <dbReference type="EMBL" id="CAB5226290.1"/>
    </source>
</evidence>
<protein>
    <submittedName>
        <fullName evidence="1">Uncharacterized protein</fullName>
    </submittedName>
</protein>
<organism evidence="1">
    <name type="scientific">uncultured Caudovirales phage</name>
    <dbReference type="NCBI Taxonomy" id="2100421"/>
    <lineage>
        <taxon>Viruses</taxon>
        <taxon>Duplodnaviria</taxon>
        <taxon>Heunggongvirae</taxon>
        <taxon>Uroviricota</taxon>
        <taxon>Caudoviricetes</taxon>
        <taxon>Peduoviridae</taxon>
        <taxon>Maltschvirus</taxon>
        <taxon>Maltschvirus maltsch</taxon>
    </lineage>
</organism>
<reference evidence="1" key="1">
    <citation type="submission" date="2020-05" db="EMBL/GenBank/DDBJ databases">
        <authorList>
            <person name="Chiriac C."/>
            <person name="Salcher M."/>
            <person name="Ghai R."/>
            <person name="Kavagutti S V."/>
        </authorList>
    </citation>
    <scope>NUCLEOTIDE SEQUENCE</scope>
</reference>
<name>A0A6J7X624_9CAUD</name>
<gene>
    <name evidence="1" type="ORF">UFOVP760_69</name>
</gene>
<sequence length="79" mass="8850">MSITFTLRPAETVTIDEVEILAVRDLFLEKKIVARVKGLLSPIVLWDGEEEYTAAGNWTNETAISRANEILNSGNVRFL</sequence>